<comment type="similarity">
    <text evidence="2">Belongs to the major facilitator superfamily. Sugar transporter (TC 2.A.1.1) family.</text>
</comment>
<dbReference type="InterPro" id="IPR036259">
    <property type="entry name" value="MFS_trans_sf"/>
</dbReference>
<proteinExistence type="inferred from homology"/>
<dbReference type="PANTHER" id="PTHR48020:SF12">
    <property type="entry name" value="PROTON MYO-INOSITOL COTRANSPORTER"/>
    <property type="match status" value="1"/>
</dbReference>
<dbReference type="PANTHER" id="PTHR48020">
    <property type="entry name" value="PROTON MYO-INOSITOL COTRANSPORTER"/>
    <property type="match status" value="1"/>
</dbReference>
<feature type="transmembrane region" description="Helical" evidence="7">
    <location>
        <begin position="44"/>
        <end position="67"/>
    </location>
</feature>
<evidence type="ECO:0000256" key="7">
    <source>
        <dbReference type="SAM" id="Phobius"/>
    </source>
</evidence>
<name>A0A5J4WHI3_9EUKA</name>
<evidence type="ECO:0000256" key="4">
    <source>
        <dbReference type="ARBA" id="ARBA00022692"/>
    </source>
</evidence>
<sequence length="194" mass="20955">MPLKNNDIQSLFISVFSGLSYGVPIAVVAGILGEPKFLELSATIRAFVSSSLVFGITFGALLTVILTEYLGRRLIVIISGFESFIFAALLSAMFQASAIIVLRLLQGVGIGCICTIACIYVMELASDKYKGTFVFLFQVSITCGNVIGYLLNIIFNYVSSGWRYEFAIAGLPILTLGIGGIFCQESPTRKYSPS</sequence>
<keyword evidence="5 7" id="KW-1133">Transmembrane helix</keyword>
<dbReference type="InterPro" id="IPR020846">
    <property type="entry name" value="MFS_dom"/>
</dbReference>
<gene>
    <name evidence="9" type="ORF">EZS28_010309</name>
</gene>
<dbReference type="GO" id="GO:0022857">
    <property type="term" value="F:transmembrane transporter activity"/>
    <property type="evidence" value="ECO:0007669"/>
    <property type="project" value="InterPro"/>
</dbReference>
<comment type="subcellular location">
    <subcellularLocation>
        <location evidence="1">Membrane</location>
        <topology evidence="1">Multi-pass membrane protein</topology>
    </subcellularLocation>
</comment>
<evidence type="ECO:0000256" key="3">
    <source>
        <dbReference type="ARBA" id="ARBA00022448"/>
    </source>
</evidence>
<keyword evidence="4 7" id="KW-0812">Transmembrane</keyword>
<keyword evidence="3" id="KW-0813">Transport</keyword>
<accession>A0A5J4WHI3</accession>
<feature type="transmembrane region" description="Helical" evidence="7">
    <location>
        <begin position="164"/>
        <end position="183"/>
    </location>
</feature>
<reference evidence="9 10" key="1">
    <citation type="submission" date="2019-03" db="EMBL/GenBank/DDBJ databases">
        <title>Single cell metagenomics reveals metabolic interactions within the superorganism composed of flagellate Streblomastix strix and complex community of Bacteroidetes bacteria on its surface.</title>
        <authorList>
            <person name="Treitli S.C."/>
            <person name="Kolisko M."/>
            <person name="Husnik F."/>
            <person name="Keeling P."/>
            <person name="Hampl V."/>
        </authorList>
    </citation>
    <scope>NUCLEOTIDE SEQUENCE [LARGE SCALE GENOMIC DNA]</scope>
    <source>
        <strain evidence="9">ST1C</strain>
    </source>
</reference>
<feature type="transmembrane region" description="Helical" evidence="7">
    <location>
        <begin position="133"/>
        <end position="158"/>
    </location>
</feature>
<feature type="transmembrane region" description="Helical" evidence="7">
    <location>
        <begin position="12"/>
        <end position="32"/>
    </location>
</feature>
<dbReference type="GO" id="GO:0016020">
    <property type="term" value="C:membrane"/>
    <property type="evidence" value="ECO:0007669"/>
    <property type="project" value="UniProtKB-SubCell"/>
</dbReference>
<feature type="domain" description="Major facilitator superfamily (MFS) profile" evidence="8">
    <location>
        <begin position="1"/>
        <end position="194"/>
    </location>
</feature>
<evidence type="ECO:0000259" key="8">
    <source>
        <dbReference type="PROSITE" id="PS50850"/>
    </source>
</evidence>
<organism evidence="9 10">
    <name type="scientific">Streblomastix strix</name>
    <dbReference type="NCBI Taxonomy" id="222440"/>
    <lineage>
        <taxon>Eukaryota</taxon>
        <taxon>Metamonada</taxon>
        <taxon>Preaxostyla</taxon>
        <taxon>Oxymonadida</taxon>
        <taxon>Streblomastigidae</taxon>
        <taxon>Streblomastix</taxon>
    </lineage>
</organism>
<dbReference type="PROSITE" id="PS00217">
    <property type="entry name" value="SUGAR_TRANSPORT_2"/>
    <property type="match status" value="1"/>
</dbReference>
<feature type="transmembrane region" description="Helical" evidence="7">
    <location>
        <begin position="74"/>
        <end position="94"/>
    </location>
</feature>
<dbReference type="PROSITE" id="PS50850">
    <property type="entry name" value="MFS"/>
    <property type="match status" value="1"/>
</dbReference>
<dbReference type="OrthoDB" id="6339427at2759"/>
<dbReference type="SUPFAM" id="SSF103473">
    <property type="entry name" value="MFS general substrate transporter"/>
    <property type="match status" value="1"/>
</dbReference>
<dbReference type="EMBL" id="SNRW01002022">
    <property type="protein sequence ID" value="KAA6394163.1"/>
    <property type="molecule type" value="Genomic_DNA"/>
</dbReference>
<dbReference type="InterPro" id="IPR050814">
    <property type="entry name" value="Myo-inositol_Transporter"/>
</dbReference>
<dbReference type="Gene3D" id="1.20.1250.20">
    <property type="entry name" value="MFS general substrate transporter like domains"/>
    <property type="match status" value="1"/>
</dbReference>
<evidence type="ECO:0000256" key="1">
    <source>
        <dbReference type="ARBA" id="ARBA00004141"/>
    </source>
</evidence>
<dbReference type="AlphaFoldDB" id="A0A5J4WHI3"/>
<comment type="caution">
    <text evidence="9">The sequence shown here is derived from an EMBL/GenBank/DDBJ whole genome shotgun (WGS) entry which is preliminary data.</text>
</comment>
<evidence type="ECO:0000256" key="2">
    <source>
        <dbReference type="ARBA" id="ARBA00010992"/>
    </source>
</evidence>
<keyword evidence="6 7" id="KW-0472">Membrane</keyword>
<protein>
    <recommendedName>
        <fullName evidence="8">Major facilitator superfamily (MFS) profile domain-containing protein</fullName>
    </recommendedName>
</protein>
<feature type="transmembrane region" description="Helical" evidence="7">
    <location>
        <begin position="100"/>
        <end position="121"/>
    </location>
</feature>
<evidence type="ECO:0000313" key="10">
    <source>
        <dbReference type="Proteomes" id="UP000324800"/>
    </source>
</evidence>
<dbReference type="Pfam" id="PF00083">
    <property type="entry name" value="Sugar_tr"/>
    <property type="match status" value="1"/>
</dbReference>
<evidence type="ECO:0000313" key="9">
    <source>
        <dbReference type="EMBL" id="KAA6394163.1"/>
    </source>
</evidence>
<dbReference type="InterPro" id="IPR005828">
    <property type="entry name" value="MFS_sugar_transport-like"/>
</dbReference>
<dbReference type="Proteomes" id="UP000324800">
    <property type="component" value="Unassembled WGS sequence"/>
</dbReference>
<evidence type="ECO:0000256" key="5">
    <source>
        <dbReference type="ARBA" id="ARBA00022989"/>
    </source>
</evidence>
<evidence type="ECO:0000256" key="6">
    <source>
        <dbReference type="ARBA" id="ARBA00023136"/>
    </source>
</evidence>
<dbReference type="InterPro" id="IPR005829">
    <property type="entry name" value="Sugar_transporter_CS"/>
</dbReference>